<reference evidence="9 10" key="1">
    <citation type="submission" date="2024-10" db="EMBL/GenBank/DDBJ databases">
        <title>The Natural Products Discovery Center: Release of the First 8490 Sequenced Strains for Exploring Actinobacteria Biosynthetic Diversity.</title>
        <authorList>
            <person name="Kalkreuter E."/>
            <person name="Kautsar S.A."/>
            <person name="Yang D."/>
            <person name="Bader C.D."/>
            <person name="Teijaro C.N."/>
            <person name="Fluegel L."/>
            <person name="Davis C.M."/>
            <person name="Simpson J.R."/>
            <person name="Lauterbach L."/>
            <person name="Steele A.D."/>
            <person name="Gui C."/>
            <person name="Meng S."/>
            <person name="Li G."/>
            <person name="Viehrig K."/>
            <person name="Ye F."/>
            <person name="Su P."/>
            <person name="Kiefer A.F."/>
            <person name="Nichols A."/>
            <person name="Cepeda A.J."/>
            <person name="Yan W."/>
            <person name="Fan B."/>
            <person name="Jiang Y."/>
            <person name="Adhikari A."/>
            <person name="Zheng C.-J."/>
            <person name="Schuster L."/>
            <person name="Cowan T.M."/>
            <person name="Smanski M.J."/>
            <person name="Chevrette M.G."/>
            <person name="De Carvalho L.P.S."/>
            <person name="Shen B."/>
        </authorList>
    </citation>
    <scope>NUCLEOTIDE SEQUENCE [LARGE SCALE GENOMIC DNA]</scope>
    <source>
        <strain evidence="9 10">NPDC015755</strain>
    </source>
</reference>
<feature type="transmembrane region" description="Helical" evidence="7">
    <location>
        <begin position="302"/>
        <end position="320"/>
    </location>
</feature>
<feature type="transmembrane region" description="Helical" evidence="7">
    <location>
        <begin position="200"/>
        <end position="218"/>
    </location>
</feature>
<gene>
    <name evidence="9" type="ORF">ACF05T_14205</name>
</gene>
<dbReference type="SUPFAM" id="SSF82866">
    <property type="entry name" value="Multidrug efflux transporter AcrB transmembrane domain"/>
    <property type="match status" value="2"/>
</dbReference>
<evidence type="ECO:0000256" key="7">
    <source>
        <dbReference type="SAM" id="Phobius"/>
    </source>
</evidence>
<dbReference type="PANTHER" id="PTHR33406">
    <property type="entry name" value="MEMBRANE PROTEIN MJ1562-RELATED"/>
    <property type="match status" value="1"/>
</dbReference>
<feature type="transmembrane region" description="Helical" evidence="7">
    <location>
        <begin position="251"/>
        <end position="272"/>
    </location>
</feature>
<evidence type="ECO:0000259" key="8">
    <source>
        <dbReference type="Pfam" id="PF03176"/>
    </source>
</evidence>
<keyword evidence="5 7" id="KW-0472">Membrane</keyword>
<evidence type="ECO:0000256" key="4">
    <source>
        <dbReference type="ARBA" id="ARBA00022989"/>
    </source>
</evidence>
<feature type="compositionally biased region" description="Low complexity" evidence="6">
    <location>
        <begin position="723"/>
        <end position="732"/>
    </location>
</feature>
<evidence type="ECO:0000256" key="3">
    <source>
        <dbReference type="ARBA" id="ARBA00022692"/>
    </source>
</evidence>
<keyword evidence="3 7" id="KW-0812">Transmembrane</keyword>
<dbReference type="EMBL" id="JBIBSM010000006">
    <property type="protein sequence ID" value="MFF8277242.1"/>
    <property type="molecule type" value="Genomic_DNA"/>
</dbReference>
<dbReference type="InterPro" id="IPR004869">
    <property type="entry name" value="MMPL_dom"/>
</dbReference>
<evidence type="ECO:0000256" key="1">
    <source>
        <dbReference type="ARBA" id="ARBA00004651"/>
    </source>
</evidence>
<dbReference type="Gene3D" id="1.20.1640.10">
    <property type="entry name" value="Multidrug efflux transporter AcrB transmembrane domain"/>
    <property type="match status" value="2"/>
</dbReference>
<feature type="transmembrane region" description="Helical" evidence="7">
    <location>
        <begin position="332"/>
        <end position="354"/>
    </location>
</feature>
<keyword evidence="4 7" id="KW-1133">Transmembrane helix</keyword>
<feature type="transmembrane region" description="Helical" evidence="7">
    <location>
        <begin position="544"/>
        <end position="563"/>
    </location>
</feature>
<feature type="transmembrane region" description="Helical" evidence="7">
    <location>
        <begin position="375"/>
        <end position="403"/>
    </location>
</feature>
<comment type="caution">
    <text evidence="9">The sequence shown here is derived from an EMBL/GenBank/DDBJ whole genome shotgun (WGS) entry which is preliminary data.</text>
</comment>
<feature type="domain" description="Membrane transport protein MMPL" evidence="8">
    <location>
        <begin position="126"/>
        <end position="388"/>
    </location>
</feature>
<feature type="transmembrane region" description="Helical" evidence="7">
    <location>
        <begin position="225"/>
        <end position="245"/>
    </location>
</feature>
<keyword evidence="10" id="KW-1185">Reference proteome</keyword>
<feature type="transmembrane region" description="Helical" evidence="7">
    <location>
        <begin position="36"/>
        <end position="54"/>
    </location>
</feature>
<protein>
    <submittedName>
        <fullName evidence="9">MMPL family transporter</fullName>
    </submittedName>
</protein>
<sequence length="753" mass="77963">MRSPGQQSDVSRVPVGRVPVTVRTARWCATHPRKAIAGWVLLLALCVGAGAAAGTNKGSFADFWVGEAGRAEAMASGSGLTPPPVEQVLIERRAGGPAAGAAGPGEPGVAATEIRGRMAALPAVESVAEPVAARGGGAVRVAVTLRGDKETAKQDVDALLAQTAAVQKAHPALLIEQTGSASISVAVNDKQGEELGRTEMISLPVTFLILLAVFGAVLAAGIPVLLALFAFAGAVGLYGLASWIFPDAGGAALSVIFMMGMAVGVDYSLFYLKRAREERERSGSTISHVRAVELAAATSGRAVVDSGLAVALALAGLYLVGDVVFSSIATGAILVTLVAVGGSLTVLPALLALLGHRTDGGRFARRRGRRAEGRMWAAVLRPVVRRPLLALVAGLVVTVALAAPTLSMRLGTEGKETFPDSVPSVAAYDRLVAAFPSEGPAHLVLVRGEDPAVPLRRLAEATRGDALFAQDRAPVVRIAQDGRTALLALPVPYAANSAEASRSLERVRERLLPAAVAGMSGAQWAVSGEIAAGADYAAHQERRLPWVVLFVSLATLAVMYAAFRSLVAAALGMLLNLAAVLVSWGVLTLVFQGTWAEGLLGFESLGFVGSRTPLMVFAILVGLSTDYQIFVVSRIREAVRRGVPTREAVVDGIAGSASVVTSAAVIMVSVFVSFLFIDRIEMKQIAVGLTVAVLFDAIVLRAVILPSAMSLLGARAWWPARPPRARAGSASPDQSGTATGDVARVRGSDASER</sequence>
<proteinExistence type="predicted"/>
<dbReference type="Pfam" id="PF03176">
    <property type="entry name" value="MMPL"/>
    <property type="match status" value="2"/>
</dbReference>
<comment type="subcellular location">
    <subcellularLocation>
        <location evidence="1">Cell membrane</location>
        <topology evidence="1">Multi-pass membrane protein</topology>
    </subcellularLocation>
</comment>
<evidence type="ECO:0000256" key="5">
    <source>
        <dbReference type="ARBA" id="ARBA00023136"/>
    </source>
</evidence>
<keyword evidence="2" id="KW-1003">Cell membrane</keyword>
<evidence type="ECO:0000313" key="9">
    <source>
        <dbReference type="EMBL" id="MFF8277242.1"/>
    </source>
</evidence>
<dbReference type="RefSeq" id="WP_391934558.1">
    <property type="nucleotide sequence ID" value="NZ_JBIBSM010000006.1"/>
</dbReference>
<evidence type="ECO:0000256" key="6">
    <source>
        <dbReference type="SAM" id="MobiDB-lite"/>
    </source>
</evidence>
<dbReference type="InterPro" id="IPR050545">
    <property type="entry name" value="Mycobact_MmpL"/>
</dbReference>
<accession>A0ABW6YBR0</accession>
<feature type="compositionally biased region" description="Basic and acidic residues" evidence="6">
    <location>
        <begin position="743"/>
        <end position="753"/>
    </location>
</feature>
<name>A0ABW6YBR0_9ACTN</name>
<organism evidence="9 10">
    <name type="scientific">Streptomyces lateritius</name>
    <dbReference type="NCBI Taxonomy" id="67313"/>
    <lineage>
        <taxon>Bacteria</taxon>
        <taxon>Bacillati</taxon>
        <taxon>Actinomycetota</taxon>
        <taxon>Actinomycetes</taxon>
        <taxon>Kitasatosporales</taxon>
        <taxon>Streptomycetaceae</taxon>
        <taxon>Streptomyces</taxon>
    </lineage>
</organism>
<evidence type="ECO:0000256" key="2">
    <source>
        <dbReference type="ARBA" id="ARBA00022475"/>
    </source>
</evidence>
<feature type="transmembrane region" description="Helical" evidence="7">
    <location>
        <begin position="653"/>
        <end position="677"/>
    </location>
</feature>
<feature type="transmembrane region" description="Helical" evidence="7">
    <location>
        <begin position="689"/>
        <end position="714"/>
    </location>
</feature>
<feature type="transmembrane region" description="Helical" evidence="7">
    <location>
        <begin position="570"/>
        <end position="592"/>
    </location>
</feature>
<feature type="transmembrane region" description="Helical" evidence="7">
    <location>
        <begin position="612"/>
        <end position="632"/>
    </location>
</feature>
<feature type="domain" description="Membrane transport protein MMPL" evidence="8">
    <location>
        <begin position="476"/>
        <end position="725"/>
    </location>
</feature>
<dbReference type="Proteomes" id="UP001603013">
    <property type="component" value="Unassembled WGS sequence"/>
</dbReference>
<dbReference type="PANTHER" id="PTHR33406:SF13">
    <property type="entry name" value="MEMBRANE PROTEIN YDFJ"/>
    <property type="match status" value="1"/>
</dbReference>
<evidence type="ECO:0000313" key="10">
    <source>
        <dbReference type="Proteomes" id="UP001603013"/>
    </source>
</evidence>
<feature type="region of interest" description="Disordered" evidence="6">
    <location>
        <begin position="723"/>
        <end position="753"/>
    </location>
</feature>